<dbReference type="Proteomes" id="UP000321832">
    <property type="component" value="Unassembled WGS sequence"/>
</dbReference>
<keyword evidence="4 6" id="KW-1133">Transmembrane helix</keyword>
<dbReference type="Pfam" id="PF06835">
    <property type="entry name" value="LptC"/>
    <property type="match status" value="1"/>
</dbReference>
<gene>
    <name evidence="7" type="primary">lptC</name>
    <name evidence="7" type="ORF">FSC37_20050</name>
</gene>
<proteinExistence type="predicted"/>
<evidence type="ECO:0000256" key="3">
    <source>
        <dbReference type="ARBA" id="ARBA00022692"/>
    </source>
</evidence>
<keyword evidence="8" id="KW-1185">Reference proteome</keyword>
<organism evidence="7 8">
    <name type="scientific">Piscinibacter aquaticus</name>
    <dbReference type="NCBI Taxonomy" id="392597"/>
    <lineage>
        <taxon>Bacteria</taxon>
        <taxon>Pseudomonadati</taxon>
        <taxon>Pseudomonadota</taxon>
        <taxon>Betaproteobacteria</taxon>
        <taxon>Burkholderiales</taxon>
        <taxon>Sphaerotilaceae</taxon>
        <taxon>Piscinibacter</taxon>
    </lineage>
</organism>
<name>A0A5C6U2N7_9BURK</name>
<keyword evidence="1" id="KW-1003">Cell membrane</keyword>
<keyword evidence="2" id="KW-0997">Cell inner membrane</keyword>
<dbReference type="InterPro" id="IPR052363">
    <property type="entry name" value="LPS_export_LptC"/>
</dbReference>
<feature type="transmembrane region" description="Helical" evidence="6">
    <location>
        <begin position="49"/>
        <end position="73"/>
    </location>
</feature>
<dbReference type="PANTHER" id="PTHR37481:SF1">
    <property type="entry name" value="LIPOPOLYSACCHARIDE EXPORT SYSTEM PROTEIN LPTC"/>
    <property type="match status" value="1"/>
</dbReference>
<evidence type="ECO:0000256" key="4">
    <source>
        <dbReference type="ARBA" id="ARBA00022989"/>
    </source>
</evidence>
<dbReference type="NCBIfam" id="TIGR04409">
    <property type="entry name" value="LptC_YrbK"/>
    <property type="match status" value="1"/>
</dbReference>
<evidence type="ECO:0000256" key="2">
    <source>
        <dbReference type="ARBA" id="ARBA00022519"/>
    </source>
</evidence>
<evidence type="ECO:0000256" key="6">
    <source>
        <dbReference type="SAM" id="Phobius"/>
    </source>
</evidence>
<keyword evidence="3 6" id="KW-0812">Transmembrane</keyword>
<comment type="caution">
    <text evidence="7">The sequence shown here is derived from an EMBL/GenBank/DDBJ whole genome shotgun (WGS) entry which is preliminary data.</text>
</comment>
<evidence type="ECO:0000256" key="1">
    <source>
        <dbReference type="ARBA" id="ARBA00022475"/>
    </source>
</evidence>
<sequence>MPICCAATSSRWTVAGEQPAGQHPRRLAVLAPAPATDRRRLRLPWHLRVLEAATAYLPVLLMGALALGTWWLVNVSPAPDAQREPAPPRHEPDYTMQRFTVQRFAADGRLRVQIEGAEMRHYPDTDTLEIENPRIRAFSPDGRVTVASAIRALANGDGSEIQLFGSAQVVREAPQPQDAVEFRSEFLHAFLDTERVRSHLPVVVRQRGSELRADGMDYDNVARTVELKGRQRATFEPRVRAPSP</sequence>
<dbReference type="InterPro" id="IPR010664">
    <property type="entry name" value="LipoPS_assembly_LptC-rel"/>
</dbReference>
<accession>A0A5C6U2N7</accession>
<evidence type="ECO:0000313" key="7">
    <source>
        <dbReference type="EMBL" id="TXC67174.1"/>
    </source>
</evidence>
<dbReference type="GO" id="GO:0015221">
    <property type="term" value="F:lipopolysaccharide transmembrane transporter activity"/>
    <property type="evidence" value="ECO:0007669"/>
    <property type="project" value="InterPro"/>
</dbReference>
<evidence type="ECO:0000256" key="5">
    <source>
        <dbReference type="ARBA" id="ARBA00023136"/>
    </source>
</evidence>
<dbReference type="EMBL" id="VOPW01000001">
    <property type="protein sequence ID" value="TXC67174.1"/>
    <property type="molecule type" value="Genomic_DNA"/>
</dbReference>
<reference evidence="7 8" key="1">
    <citation type="submission" date="2019-08" db="EMBL/GenBank/DDBJ databases">
        <authorList>
            <person name="Khan S.A."/>
            <person name="Jeon C.O."/>
            <person name="Jeong S.E."/>
        </authorList>
    </citation>
    <scope>NUCLEOTIDE SEQUENCE [LARGE SCALE GENOMIC DNA]</scope>
    <source>
        <strain evidence="8">IMCC1728</strain>
    </source>
</reference>
<keyword evidence="5 6" id="KW-0472">Membrane</keyword>
<dbReference type="Gene3D" id="2.60.450.10">
    <property type="entry name" value="Lipopolysaccharide (LPS) transport protein A like domain"/>
    <property type="match status" value="1"/>
</dbReference>
<evidence type="ECO:0000313" key="8">
    <source>
        <dbReference type="Proteomes" id="UP000321832"/>
    </source>
</evidence>
<dbReference type="PANTHER" id="PTHR37481">
    <property type="entry name" value="LIPOPOLYSACCHARIDE EXPORT SYSTEM PROTEIN LPTC"/>
    <property type="match status" value="1"/>
</dbReference>
<dbReference type="InterPro" id="IPR026265">
    <property type="entry name" value="LptC"/>
</dbReference>
<protein>
    <submittedName>
        <fullName evidence="7">LPS export ABC transporter periplasmic protein LptC</fullName>
    </submittedName>
</protein>
<dbReference type="AlphaFoldDB" id="A0A5C6U2N7"/>
<dbReference type="GO" id="GO:0030288">
    <property type="term" value="C:outer membrane-bounded periplasmic space"/>
    <property type="evidence" value="ECO:0007669"/>
    <property type="project" value="TreeGrafter"/>
</dbReference>
<dbReference type="GO" id="GO:0005886">
    <property type="term" value="C:plasma membrane"/>
    <property type="evidence" value="ECO:0007669"/>
    <property type="project" value="InterPro"/>
</dbReference>
<dbReference type="GO" id="GO:0017089">
    <property type="term" value="F:glycolipid transfer activity"/>
    <property type="evidence" value="ECO:0007669"/>
    <property type="project" value="TreeGrafter"/>
</dbReference>